<dbReference type="InterPro" id="IPR016181">
    <property type="entry name" value="Acyl_CoA_acyltransferase"/>
</dbReference>
<dbReference type="PANTHER" id="PTHR43792">
    <property type="entry name" value="GNAT FAMILY, PUTATIVE (AFU_ORTHOLOGUE AFUA_3G00765)-RELATED-RELATED"/>
    <property type="match status" value="1"/>
</dbReference>
<comment type="caution">
    <text evidence="2">The sequence shown here is derived from an EMBL/GenBank/DDBJ whole genome shotgun (WGS) entry which is preliminary data.</text>
</comment>
<protein>
    <recommendedName>
        <fullName evidence="1">N-acetyltransferase domain-containing protein</fullName>
    </recommendedName>
</protein>
<evidence type="ECO:0000313" key="3">
    <source>
        <dbReference type="Proteomes" id="UP000553034"/>
    </source>
</evidence>
<dbReference type="CDD" id="cd04301">
    <property type="entry name" value="NAT_SF"/>
    <property type="match status" value="1"/>
</dbReference>
<dbReference type="PANTHER" id="PTHR43792:SF1">
    <property type="entry name" value="N-ACETYLTRANSFERASE DOMAIN-CONTAINING PROTEIN"/>
    <property type="match status" value="1"/>
</dbReference>
<evidence type="ECO:0000259" key="1">
    <source>
        <dbReference type="PROSITE" id="PS51186"/>
    </source>
</evidence>
<sequence>MIVKLEKFTEADFDNYFKLVNNAKVMEMITERAIEREEAKKDFENLLENNKLQHDLGNFKIIEEETEKFLGLAKLEIKEADSHEAELGYMIMPNYWGKGIASKVGQKLIETGKKQNAIKRIFAIIDPKNIPSRKILINNGFVSEQFKDFDGLPGEILELKLTKP</sequence>
<organism evidence="2 3">
    <name type="scientific">Mesonia hippocampi</name>
    <dbReference type="NCBI Taxonomy" id="1628250"/>
    <lineage>
        <taxon>Bacteria</taxon>
        <taxon>Pseudomonadati</taxon>
        <taxon>Bacteroidota</taxon>
        <taxon>Flavobacteriia</taxon>
        <taxon>Flavobacteriales</taxon>
        <taxon>Flavobacteriaceae</taxon>
        <taxon>Mesonia</taxon>
    </lineage>
</organism>
<name>A0A840EZQ9_9FLAO</name>
<reference evidence="2 3" key="1">
    <citation type="submission" date="2020-08" db="EMBL/GenBank/DDBJ databases">
        <title>Genomic Encyclopedia of Type Strains, Phase IV (KMG-IV): sequencing the most valuable type-strain genomes for metagenomic binning, comparative biology and taxonomic classification.</title>
        <authorList>
            <person name="Goeker M."/>
        </authorList>
    </citation>
    <scope>NUCLEOTIDE SEQUENCE [LARGE SCALE GENOMIC DNA]</scope>
    <source>
        <strain evidence="2 3">DSM 29568</strain>
    </source>
</reference>
<dbReference type="Pfam" id="PF13302">
    <property type="entry name" value="Acetyltransf_3"/>
    <property type="match status" value="1"/>
</dbReference>
<dbReference type="InterPro" id="IPR000182">
    <property type="entry name" value="GNAT_dom"/>
</dbReference>
<dbReference type="EMBL" id="JACIFO010000007">
    <property type="protein sequence ID" value="MBB4119514.1"/>
    <property type="molecule type" value="Genomic_DNA"/>
</dbReference>
<dbReference type="Proteomes" id="UP000553034">
    <property type="component" value="Unassembled WGS sequence"/>
</dbReference>
<dbReference type="SUPFAM" id="SSF55729">
    <property type="entry name" value="Acyl-CoA N-acyltransferases (Nat)"/>
    <property type="match status" value="1"/>
</dbReference>
<dbReference type="GO" id="GO:0016747">
    <property type="term" value="F:acyltransferase activity, transferring groups other than amino-acyl groups"/>
    <property type="evidence" value="ECO:0007669"/>
    <property type="project" value="InterPro"/>
</dbReference>
<dbReference type="AlphaFoldDB" id="A0A840EZQ9"/>
<dbReference type="PROSITE" id="PS51186">
    <property type="entry name" value="GNAT"/>
    <property type="match status" value="1"/>
</dbReference>
<dbReference type="InterPro" id="IPR051531">
    <property type="entry name" value="N-acetyltransferase"/>
</dbReference>
<keyword evidence="3" id="KW-1185">Reference proteome</keyword>
<proteinExistence type="predicted"/>
<gene>
    <name evidence="2" type="ORF">GGR32_001816</name>
</gene>
<evidence type="ECO:0000313" key="2">
    <source>
        <dbReference type="EMBL" id="MBB4119514.1"/>
    </source>
</evidence>
<accession>A0A840EZQ9</accession>
<dbReference type="Gene3D" id="3.40.630.30">
    <property type="match status" value="1"/>
</dbReference>
<dbReference type="RefSeq" id="WP_183477863.1">
    <property type="nucleotide sequence ID" value="NZ_JACIFO010000007.1"/>
</dbReference>
<feature type="domain" description="N-acetyltransferase" evidence="1">
    <location>
        <begin position="3"/>
        <end position="164"/>
    </location>
</feature>